<comment type="caution">
    <text evidence="1">The sequence shown here is derived from an EMBL/GenBank/DDBJ whole genome shotgun (WGS) entry which is preliminary data.</text>
</comment>
<sequence length="75" mass="8717">MTNKEIEVQRALGTLPLWKRIQLGEVEFTEIKVGRLMMQIACEGINEHYSLGELSRSNRHSAIRLLTIRARRLKL</sequence>
<dbReference type="AlphaFoldDB" id="A0A0F9LVL7"/>
<name>A0A0F9LVL7_9ZZZZ</name>
<gene>
    <name evidence="1" type="ORF">LCGC14_1461460</name>
</gene>
<proteinExistence type="predicted"/>
<organism evidence="1">
    <name type="scientific">marine sediment metagenome</name>
    <dbReference type="NCBI Taxonomy" id="412755"/>
    <lineage>
        <taxon>unclassified sequences</taxon>
        <taxon>metagenomes</taxon>
        <taxon>ecological metagenomes</taxon>
    </lineage>
</organism>
<evidence type="ECO:0000313" key="1">
    <source>
        <dbReference type="EMBL" id="KKM68385.1"/>
    </source>
</evidence>
<dbReference type="EMBL" id="LAZR01010177">
    <property type="protein sequence ID" value="KKM68385.1"/>
    <property type="molecule type" value="Genomic_DNA"/>
</dbReference>
<protein>
    <submittedName>
        <fullName evidence="1">Uncharacterized protein</fullName>
    </submittedName>
</protein>
<accession>A0A0F9LVL7</accession>
<reference evidence="1" key="1">
    <citation type="journal article" date="2015" name="Nature">
        <title>Complex archaea that bridge the gap between prokaryotes and eukaryotes.</title>
        <authorList>
            <person name="Spang A."/>
            <person name="Saw J.H."/>
            <person name="Jorgensen S.L."/>
            <person name="Zaremba-Niedzwiedzka K."/>
            <person name="Martijn J."/>
            <person name="Lind A.E."/>
            <person name="van Eijk R."/>
            <person name="Schleper C."/>
            <person name="Guy L."/>
            <person name="Ettema T.J."/>
        </authorList>
    </citation>
    <scope>NUCLEOTIDE SEQUENCE</scope>
</reference>